<evidence type="ECO:0000313" key="5">
    <source>
        <dbReference type="EMBL" id="JAS63372.1"/>
    </source>
</evidence>
<dbReference type="PANTHER" id="PTHR36498:SF1">
    <property type="entry name" value="TATA-BINDING PROTEIN-ASSOCIATED FACTOR 172"/>
    <property type="match status" value="1"/>
</dbReference>
<feature type="non-terminal residue" evidence="5">
    <location>
        <position position="634"/>
    </location>
</feature>
<evidence type="ECO:0000256" key="3">
    <source>
        <dbReference type="SAM" id="MobiDB-lite"/>
    </source>
</evidence>
<dbReference type="InterPro" id="IPR011989">
    <property type="entry name" value="ARM-like"/>
</dbReference>
<keyword evidence="1" id="KW-0547">Nucleotide-binding</keyword>
<dbReference type="InterPro" id="IPR022707">
    <property type="entry name" value="Mot1_central_dom"/>
</dbReference>
<keyword evidence="1" id="KW-0067">ATP-binding</keyword>
<proteinExistence type="predicted"/>
<gene>
    <name evidence="5" type="ORF">g.37268</name>
</gene>
<dbReference type="SUPFAM" id="SSF48371">
    <property type="entry name" value="ARM repeat"/>
    <property type="match status" value="1"/>
</dbReference>
<reference evidence="5" key="1">
    <citation type="submission" date="2015-11" db="EMBL/GenBank/DDBJ databases">
        <title>De novo transcriptome assembly of four potential Pierce s Disease insect vectors from Arizona vineyards.</title>
        <authorList>
            <person name="Tassone E.E."/>
        </authorList>
    </citation>
    <scope>NUCLEOTIDE SEQUENCE</scope>
</reference>
<name>A0A1B6GLQ2_9HEMI</name>
<feature type="region of interest" description="Disordered" evidence="3">
    <location>
        <begin position="183"/>
        <end position="226"/>
    </location>
</feature>
<feature type="domain" description="Mot1 central" evidence="4">
    <location>
        <begin position="559"/>
        <end position="613"/>
    </location>
</feature>
<dbReference type="Pfam" id="PF12054">
    <property type="entry name" value="DUF3535"/>
    <property type="match status" value="1"/>
</dbReference>
<dbReference type="InterPro" id="IPR044972">
    <property type="entry name" value="Mot1"/>
</dbReference>
<dbReference type="EMBL" id="GECZ01006397">
    <property type="protein sequence ID" value="JAS63372.1"/>
    <property type="molecule type" value="Transcribed_RNA"/>
</dbReference>
<dbReference type="InterPro" id="IPR016024">
    <property type="entry name" value="ARM-type_fold"/>
</dbReference>
<dbReference type="PANTHER" id="PTHR36498">
    <property type="entry name" value="TATA-BINDING PROTEIN-ASSOCIATED FACTOR 172"/>
    <property type="match status" value="1"/>
</dbReference>
<dbReference type="GO" id="GO:0017025">
    <property type="term" value="F:TBP-class protein binding"/>
    <property type="evidence" value="ECO:0007669"/>
    <property type="project" value="InterPro"/>
</dbReference>
<dbReference type="AlphaFoldDB" id="A0A1B6GLQ2"/>
<evidence type="ECO:0000256" key="2">
    <source>
        <dbReference type="ARBA" id="ARBA00023125"/>
    </source>
</evidence>
<keyword evidence="1" id="KW-0347">Helicase</keyword>
<dbReference type="Gene3D" id="1.25.10.10">
    <property type="entry name" value="Leucine-rich Repeat Variant"/>
    <property type="match status" value="2"/>
</dbReference>
<keyword evidence="1" id="KW-0378">Hydrolase</keyword>
<organism evidence="5">
    <name type="scientific">Cuerna arida</name>
    <dbReference type="NCBI Taxonomy" id="1464854"/>
    <lineage>
        <taxon>Eukaryota</taxon>
        <taxon>Metazoa</taxon>
        <taxon>Ecdysozoa</taxon>
        <taxon>Arthropoda</taxon>
        <taxon>Hexapoda</taxon>
        <taxon>Insecta</taxon>
        <taxon>Pterygota</taxon>
        <taxon>Neoptera</taxon>
        <taxon>Paraneoptera</taxon>
        <taxon>Hemiptera</taxon>
        <taxon>Auchenorrhyncha</taxon>
        <taxon>Membracoidea</taxon>
        <taxon>Cicadellidae</taxon>
        <taxon>Cicadellinae</taxon>
        <taxon>Proconiini</taxon>
        <taxon>Cuerna</taxon>
    </lineage>
</organism>
<accession>A0A1B6GLQ2</accession>
<feature type="compositionally biased region" description="Basic and acidic residues" evidence="3">
    <location>
        <begin position="215"/>
        <end position="224"/>
    </location>
</feature>
<protein>
    <recommendedName>
        <fullName evidence="4">Mot1 central domain-containing protein</fullName>
    </recommendedName>
</protein>
<evidence type="ECO:0000259" key="4">
    <source>
        <dbReference type="Pfam" id="PF12054"/>
    </source>
</evidence>
<dbReference type="GO" id="GO:0004386">
    <property type="term" value="F:helicase activity"/>
    <property type="evidence" value="ECO:0007669"/>
    <property type="project" value="UniProtKB-KW"/>
</dbReference>
<evidence type="ECO:0000256" key="1">
    <source>
        <dbReference type="ARBA" id="ARBA00022806"/>
    </source>
</evidence>
<dbReference type="GO" id="GO:0003677">
    <property type="term" value="F:DNA binding"/>
    <property type="evidence" value="ECO:0007669"/>
    <property type="project" value="UniProtKB-KW"/>
</dbReference>
<sequence length="634" mass="69507">MTSRLDRLFVLLETGSSGVTRRAAATQLGEVQRLHPHELHSLLARITQLLRSPTWETRIAASQAIQAVLDNVPPWNPTPAPDRIDSLNSQQVPLNQTGRLSYATFDLQKVVTNSAYLMGSEGKEYDTEEEIPIGSEEQMHSRLMQEIGLPLRMDCAVITPDDFRLSNMSSSCTQKMPVMQVVSEGLSSREQNRARRKARLASGRSTDRPEDESEQPNKRQRLDDTATVVGTGTGEEAWAGDPTPDNTGTWGPDTVDWPLEGFCDTLLAEIFSPRWETRHGAATALRDLIRLHGSGAGRSTDLTMDQMEESHQLFLEDVSLRLLCVLALDRFGDFVSDQVVAPVRETCAQTLGSIVNLMSKERVEKVVTLLLQLLSTPDWEARHGGLLGLKYLLAVRQDMVTCVLKVTLPSILAGMGDSVDDVGAVAASALIPAAQTIVSDFPEQVTSIVTTVWDLLATQDELASACNSFMGLLAAILSLPGTSQLVSVDEEVVARLWLFLSHNTVSVRKATLQTLTTLTAAKGRVEGWSSQLLTEALRHVFQRALVEPVVETHLLVEQVWGNLVTNSRLDSLLVAVCPQVSCWLCLTMQPAKLHFEPSVLVQTRSEVRGRKSTAVEGDQTAPSELKLYLGGSET</sequence>
<keyword evidence="2" id="KW-0238">DNA-binding</keyword>
<dbReference type="GO" id="GO:0016887">
    <property type="term" value="F:ATP hydrolysis activity"/>
    <property type="evidence" value="ECO:0007669"/>
    <property type="project" value="InterPro"/>
</dbReference>